<gene>
    <name evidence="2" type="ORF">C445_00295</name>
</gene>
<evidence type="ECO:0000313" key="3">
    <source>
        <dbReference type="Proteomes" id="UP000011555"/>
    </source>
</evidence>
<proteinExistence type="predicted"/>
<protein>
    <submittedName>
        <fullName evidence="2">Uncharacterized protein</fullName>
    </submittedName>
</protein>
<dbReference type="Proteomes" id="UP000011555">
    <property type="component" value="Unassembled WGS sequence"/>
</dbReference>
<sequence length="73" mass="7283">MGDHLGTLGGGSDGNGGGDGANGRSPRERTYRTFVPDQYQGTPPETGRDGCYGDTSSTSPSSGALASNSSLSV</sequence>
<accession>M0M0Y6</accession>
<feature type="compositionally biased region" description="Low complexity" evidence="1">
    <location>
        <begin position="55"/>
        <end position="73"/>
    </location>
</feature>
<evidence type="ECO:0000256" key="1">
    <source>
        <dbReference type="SAM" id="MobiDB-lite"/>
    </source>
</evidence>
<reference evidence="2 3" key="1">
    <citation type="journal article" date="2014" name="PLoS Genet.">
        <title>Phylogenetically driven sequencing of extremely halophilic archaea reveals strategies for static and dynamic osmo-response.</title>
        <authorList>
            <person name="Becker E.A."/>
            <person name="Seitzer P.M."/>
            <person name="Tritt A."/>
            <person name="Larsen D."/>
            <person name="Krusor M."/>
            <person name="Yao A.I."/>
            <person name="Wu D."/>
            <person name="Madern D."/>
            <person name="Eisen J.A."/>
            <person name="Darling A.E."/>
            <person name="Facciotti M.T."/>
        </authorList>
    </citation>
    <scope>NUCLEOTIDE SEQUENCE [LARGE SCALE GENOMIC DNA]</scope>
    <source>
        <strain evidence="2 3">AJ5</strain>
    </source>
</reference>
<dbReference type="EMBL" id="AOLZ01000002">
    <property type="protein sequence ID" value="EMA38294.1"/>
    <property type="molecule type" value="Genomic_DNA"/>
</dbReference>
<comment type="caution">
    <text evidence="2">The sequence shown here is derived from an EMBL/GenBank/DDBJ whole genome shotgun (WGS) entry which is preliminary data.</text>
</comment>
<evidence type="ECO:0000313" key="2">
    <source>
        <dbReference type="EMBL" id="EMA38294.1"/>
    </source>
</evidence>
<dbReference type="InParanoid" id="M0M0Y6"/>
<dbReference type="AlphaFoldDB" id="M0M0Y6"/>
<organism evidence="2 3">
    <name type="scientific">Natronobacterium lacisalsi AJ5</name>
    <dbReference type="NCBI Taxonomy" id="358396"/>
    <lineage>
        <taxon>Archaea</taxon>
        <taxon>Methanobacteriati</taxon>
        <taxon>Methanobacteriota</taxon>
        <taxon>Stenosarchaea group</taxon>
        <taxon>Halobacteria</taxon>
        <taxon>Halobacteriales</taxon>
        <taxon>Natrialbaceae</taxon>
        <taxon>Natronobacterium</taxon>
    </lineage>
</organism>
<name>M0M0Y6_NATLA</name>
<feature type="compositionally biased region" description="Gly residues" evidence="1">
    <location>
        <begin position="7"/>
        <end position="21"/>
    </location>
</feature>
<feature type="region of interest" description="Disordered" evidence="1">
    <location>
        <begin position="1"/>
        <end position="73"/>
    </location>
</feature>
<keyword evidence="3" id="KW-1185">Reference proteome</keyword>